<dbReference type="GO" id="GO:0032259">
    <property type="term" value="P:methylation"/>
    <property type="evidence" value="ECO:0007669"/>
    <property type="project" value="UniProtKB-KW"/>
</dbReference>
<keyword evidence="2" id="KW-0489">Methyltransferase</keyword>
<sequence>MSESMWPMETSEIEIDTDVSSSHDNESLPNDLTSLTESIYSYVYENGRTYHAYRPGTYVLPNDELEQDRLNILHHIYRLCMNGELSHTKLEYPQRILDVGTGTGIWAIEIGDEFPSAEVIGVDLSPIQPGWVPPNVHFIIDDVNQEWTFPSQSFDFIHVRSLAGSVEHWPTFLQQCYDHLKPGGRIEIGEVPRIQCDDDSFPEDCYVRTWENEFMRIGRIQGRNWDISSEMPGLLQGAVFENIQHTPYALPIGSWPKDPKLKEIGKWFRIQLTDGAIEGYSLALFTRYGQWKPSEVQVLLAQVRRELNTNKMHLYSQ</sequence>
<accession>A0A9W9KL84</accession>
<dbReference type="OrthoDB" id="2013972at2759"/>
<reference evidence="2" key="2">
    <citation type="journal article" date="2023" name="IMA Fungus">
        <title>Comparative genomic study of the Penicillium genus elucidates a diverse pangenome and 15 lateral gene transfer events.</title>
        <authorList>
            <person name="Petersen C."/>
            <person name="Sorensen T."/>
            <person name="Nielsen M.R."/>
            <person name="Sondergaard T.E."/>
            <person name="Sorensen J.L."/>
            <person name="Fitzpatrick D.A."/>
            <person name="Frisvad J.C."/>
            <person name="Nielsen K.L."/>
        </authorList>
    </citation>
    <scope>NUCLEOTIDE SEQUENCE</scope>
    <source>
        <strain evidence="2">IBT 30069</strain>
    </source>
</reference>
<evidence type="ECO:0000256" key="1">
    <source>
        <dbReference type="SAM" id="MobiDB-lite"/>
    </source>
</evidence>
<dbReference type="EMBL" id="JAPQKH010000003">
    <property type="protein sequence ID" value="KAJ5109528.1"/>
    <property type="molecule type" value="Genomic_DNA"/>
</dbReference>
<dbReference type="Pfam" id="PF13489">
    <property type="entry name" value="Methyltransf_23"/>
    <property type="match status" value="1"/>
</dbReference>
<feature type="region of interest" description="Disordered" evidence="1">
    <location>
        <begin position="1"/>
        <end position="30"/>
    </location>
</feature>
<dbReference type="AlphaFoldDB" id="A0A9W9KL84"/>
<proteinExistence type="predicted"/>
<protein>
    <submittedName>
        <fullName evidence="2">S-adenosyl-L-methionine-dependent methyltransferase</fullName>
    </submittedName>
</protein>
<evidence type="ECO:0000313" key="3">
    <source>
        <dbReference type="Proteomes" id="UP001149165"/>
    </source>
</evidence>
<keyword evidence="2" id="KW-0808">Transferase</keyword>
<dbReference type="InterPro" id="IPR029063">
    <property type="entry name" value="SAM-dependent_MTases_sf"/>
</dbReference>
<dbReference type="PANTHER" id="PTHR43591">
    <property type="entry name" value="METHYLTRANSFERASE"/>
    <property type="match status" value="1"/>
</dbReference>
<dbReference type="Gene3D" id="3.40.50.150">
    <property type="entry name" value="Vaccinia Virus protein VP39"/>
    <property type="match status" value="1"/>
</dbReference>
<dbReference type="PANTHER" id="PTHR43591:SF24">
    <property type="entry name" value="2-METHOXY-6-POLYPRENYL-1,4-BENZOQUINOL METHYLASE, MITOCHONDRIAL"/>
    <property type="match status" value="1"/>
</dbReference>
<dbReference type="Proteomes" id="UP001149165">
    <property type="component" value="Unassembled WGS sequence"/>
</dbReference>
<reference evidence="2" key="1">
    <citation type="submission" date="2022-11" db="EMBL/GenBank/DDBJ databases">
        <authorList>
            <person name="Petersen C."/>
        </authorList>
    </citation>
    <scope>NUCLEOTIDE SEQUENCE</scope>
    <source>
        <strain evidence="2">IBT 30069</strain>
    </source>
</reference>
<comment type="caution">
    <text evidence="2">The sequence shown here is derived from an EMBL/GenBank/DDBJ whole genome shotgun (WGS) entry which is preliminary data.</text>
</comment>
<dbReference type="GO" id="GO:0008168">
    <property type="term" value="F:methyltransferase activity"/>
    <property type="evidence" value="ECO:0007669"/>
    <property type="project" value="UniProtKB-KW"/>
</dbReference>
<keyword evidence="3" id="KW-1185">Reference proteome</keyword>
<dbReference type="CDD" id="cd02440">
    <property type="entry name" value="AdoMet_MTases"/>
    <property type="match status" value="1"/>
</dbReference>
<evidence type="ECO:0000313" key="2">
    <source>
        <dbReference type="EMBL" id="KAJ5109528.1"/>
    </source>
</evidence>
<dbReference type="SUPFAM" id="SSF53335">
    <property type="entry name" value="S-adenosyl-L-methionine-dependent methyltransferases"/>
    <property type="match status" value="1"/>
</dbReference>
<organism evidence="2 3">
    <name type="scientific">Penicillium angulare</name>
    <dbReference type="NCBI Taxonomy" id="116970"/>
    <lineage>
        <taxon>Eukaryota</taxon>
        <taxon>Fungi</taxon>
        <taxon>Dikarya</taxon>
        <taxon>Ascomycota</taxon>
        <taxon>Pezizomycotina</taxon>
        <taxon>Eurotiomycetes</taxon>
        <taxon>Eurotiomycetidae</taxon>
        <taxon>Eurotiales</taxon>
        <taxon>Aspergillaceae</taxon>
        <taxon>Penicillium</taxon>
    </lineage>
</organism>
<name>A0A9W9KL84_9EURO</name>
<gene>
    <name evidence="2" type="ORF">N7456_006203</name>
</gene>